<keyword evidence="2" id="KW-1185">Reference proteome</keyword>
<dbReference type="EMBL" id="KQ434773">
    <property type="protein sequence ID" value="KZC03972.1"/>
    <property type="molecule type" value="Genomic_DNA"/>
</dbReference>
<accession>A0A154NWP2</accession>
<evidence type="ECO:0000313" key="1">
    <source>
        <dbReference type="EMBL" id="KZC03972.1"/>
    </source>
</evidence>
<dbReference type="Proteomes" id="UP000076502">
    <property type="component" value="Unassembled WGS sequence"/>
</dbReference>
<protein>
    <submittedName>
        <fullName evidence="1">Uncharacterized protein</fullName>
    </submittedName>
</protein>
<sequence length="67" mass="7621">MALPLINNTATTVMGRAILSVNAFRRDITSTDKCSYLRVPTKLRLENVSRTFRRSTNNKRHSGTVIR</sequence>
<dbReference type="AlphaFoldDB" id="A0A154NWP2"/>
<name>A0A154NWP2_DUFNO</name>
<gene>
    <name evidence="1" type="ORF">WN55_01232</name>
</gene>
<organism evidence="1 2">
    <name type="scientific">Dufourea novaeangliae</name>
    <name type="common">Sweat bee</name>
    <dbReference type="NCBI Taxonomy" id="178035"/>
    <lineage>
        <taxon>Eukaryota</taxon>
        <taxon>Metazoa</taxon>
        <taxon>Ecdysozoa</taxon>
        <taxon>Arthropoda</taxon>
        <taxon>Hexapoda</taxon>
        <taxon>Insecta</taxon>
        <taxon>Pterygota</taxon>
        <taxon>Neoptera</taxon>
        <taxon>Endopterygota</taxon>
        <taxon>Hymenoptera</taxon>
        <taxon>Apocrita</taxon>
        <taxon>Aculeata</taxon>
        <taxon>Apoidea</taxon>
        <taxon>Anthophila</taxon>
        <taxon>Halictidae</taxon>
        <taxon>Rophitinae</taxon>
        <taxon>Dufourea</taxon>
    </lineage>
</organism>
<proteinExistence type="predicted"/>
<evidence type="ECO:0000313" key="2">
    <source>
        <dbReference type="Proteomes" id="UP000076502"/>
    </source>
</evidence>
<reference evidence="1 2" key="1">
    <citation type="submission" date="2015-07" db="EMBL/GenBank/DDBJ databases">
        <title>The genome of Dufourea novaeangliae.</title>
        <authorList>
            <person name="Pan H."/>
            <person name="Kapheim K."/>
        </authorList>
    </citation>
    <scope>NUCLEOTIDE SEQUENCE [LARGE SCALE GENOMIC DNA]</scope>
    <source>
        <strain evidence="1">0120121106</strain>
        <tissue evidence="1">Whole body</tissue>
    </source>
</reference>